<dbReference type="EMBL" id="DS113264">
    <property type="protein sequence ID" value="EAY14837.1"/>
    <property type="molecule type" value="Genomic_DNA"/>
</dbReference>
<dbReference type="Proteomes" id="UP000001542">
    <property type="component" value="Unassembled WGS sequence"/>
</dbReference>
<evidence type="ECO:0000256" key="1">
    <source>
        <dbReference type="SAM" id="Phobius"/>
    </source>
</evidence>
<gene>
    <name evidence="2" type="ORF">TVAG_411030</name>
</gene>
<dbReference type="VEuPathDB" id="TrichDB:TVAGG3_0047950"/>
<dbReference type="InParanoid" id="A2DXK8"/>
<organism evidence="2 3">
    <name type="scientific">Trichomonas vaginalis (strain ATCC PRA-98 / G3)</name>
    <dbReference type="NCBI Taxonomy" id="412133"/>
    <lineage>
        <taxon>Eukaryota</taxon>
        <taxon>Metamonada</taxon>
        <taxon>Parabasalia</taxon>
        <taxon>Trichomonadida</taxon>
        <taxon>Trichomonadidae</taxon>
        <taxon>Trichomonas</taxon>
    </lineage>
</organism>
<evidence type="ECO:0000313" key="3">
    <source>
        <dbReference type="Proteomes" id="UP000001542"/>
    </source>
</evidence>
<accession>A2DXK8</accession>
<feature type="transmembrane region" description="Helical" evidence="1">
    <location>
        <begin position="233"/>
        <end position="255"/>
    </location>
</feature>
<reference evidence="2" key="1">
    <citation type="submission" date="2006-10" db="EMBL/GenBank/DDBJ databases">
        <authorList>
            <person name="Amadeo P."/>
            <person name="Zhao Q."/>
            <person name="Wortman J."/>
            <person name="Fraser-Liggett C."/>
            <person name="Carlton J."/>
        </authorList>
    </citation>
    <scope>NUCLEOTIDE SEQUENCE</scope>
    <source>
        <strain evidence="2">G3</strain>
    </source>
</reference>
<dbReference type="VEuPathDB" id="TrichDB:TVAG_411030"/>
<proteinExistence type="predicted"/>
<dbReference type="KEGG" id="tva:4772836"/>
<keyword evidence="1" id="KW-0812">Transmembrane</keyword>
<dbReference type="RefSeq" id="XP_001327060.1">
    <property type="nucleotide sequence ID" value="XM_001327025.1"/>
</dbReference>
<keyword evidence="1" id="KW-0472">Membrane</keyword>
<protein>
    <submittedName>
        <fullName evidence="2">Uncharacterized protein</fullName>
    </submittedName>
</protein>
<keyword evidence="1" id="KW-1133">Transmembrane helix</keyword>
<sequence length="909" mass="105097">MLIDNLLKCQLPKASEDEYLKKCSRPLFLIEQGVPNTDSSISVNGTPYELADKLSIIIKQNSTSESIRIEKELSFILKLPDELISFKDFKLSTIEKITLNLAAILHDTKNEEKIKILEILIPLYLRCNFTDLNSEPVMYLINELKNHVNAKQYFAAIQIRLLIAQLKLNCKNNYPVSGIIPEICNSMYNISISKKCKVIIPFLAKDFVLSIKEIYNYYFSGKSVEKNCERAALLMYIPYAIMMMAAIYPPALYLIEWNSILQRFYKDSFETVDTIPIFEFCRQFPEKCKISYLCANATAIMASISILSEKSEEGLHFIHKLATSSMLGQQSVALSFLIISKYNFFHDLFIFYKEEFDSHIGIYQDIVADILNDNLMLYIHKLEASYELSKISLFDFDDKLKPIIESTMYFNTFDDTCSCSISNLARSLDSIILKLDSETLMKLRDEPSFFSKVQSYMVKVMSSGRCLIEIRDAIPFAHLCASYMQLIDKLKIEKMACVKLVSTVFVISLFDYLISCFNPLSQIHDGKNHFNSFNSLMYLEILRFCEPFKAKKDDFFFQTLFATVVEEHPSFRYAAIVMLQITLSYNDTSISLYDWKDFSPYEIALDFIKSDNPIVHNKAIECLTIFIRHLHESLVTHMFDSIIEMLAKKCDYSEKILAALSKMITENPRLKLLILLVDKKAELARNVLNYTKIAFKDPKDQRPLFAVDILYALCSYSIAPEKRIDKDRRIKRNTLDHQTTADIIAEFMNILDSDISNPQFYLKVARSVCKLADNKGILTEIARHPLNVTFQKLRTQAPTYLKEILIELCLIKDLIQFNQKNAFPNLLNDMNPEILRCVIDSPDIPKLQHVYFEPEQNLDKFFRSEKINIYQEIDHLRQMSLPPRASQFLDIEAISAETFYNSSINAINQ</sequence>
<reference evidence="2" key="2">
    <citation type="journal article" date="2007" name="Science">
        <title>Draft genome sequence of the sexually transmitted pathogen Trichomonas vaginalis.</title>
        <authorList>
            <person name="Carlton J.M."/>
            <person name="Hirt R.P."/>
            <person name="Silva J.C."/>
            <person name="Delcher A.L."/>
            <person name="Schatz M."/>
            <person name="Zhao Q."/>
            <person name="Wortman J.R."/>
            <person name="Bidwell S.L."/>
            <person name="Alsmark U.C.M."/>
            <person name="Besteiro S."/>
            <person name="Sicheritz-Ponten T."/>
            <person name="Noel C.J."/>
            <person name="Dacks J.B."/>
            <person name="Foster P.G."/>
            <person name="Simillion C."/>
            <person name="Van de Peer Y."/>
            <person name="Miranda-Saavedra D."/>
            <person name="Barton G.J."/>
            <person name="Westrop G.D."/>
            <person name="Mueller S."/>
            <person name="Dessi D."/>
            <person name="Fiori P.L."/>
            <person name="Ren Q."/>
            <person name="Paulsen I."/>
            <person name="Zhang H."/>
            <person name="Bastida-Corcuera F.D."/>
            <person name="Simoes-Barbosa A."/>
            <person name="Brown M.T."/>
            <person name="Hayes R.D."/>
            <person name="Mukherjee M."/>
            <person name="Okumura C.Y."/>
            <person name="Schneider R."/>
            <person name="Smith A.J."/>
            <person name="Vanacova S."/>
            <person name="Villalvazo M."/>
            <person name="Haas B.J."/>
            <person name="Pertea M."/>
            <person name="Feldblyum T.V."/>
            <person name="Utterback T.R."/>
            <person name="Shu C.L."/>
            <person name="Osoegawa K."/>
            <person name="de Jong P.J."/>
            <person name="Hrdy I."/>
            <person name="Horvathova L."/>
            <person name="Zubacova Z."/>
            <person name="Dolezal P."/>
            <person name="Malik S.B."/>
            <person name="Logsdon J.M. Jr."/>
            <person name="Henze K."/>
            <person name="Gupta A."/>
            <person name="Wang C.C."/>
            <person name="Dunne R.L."/>
            <person name="Upcroft J.A."/>
            <person name="Upcroft P."/>
            <person name="White O."/>
            <person name="Salzberg S.L."/>
            <person name="Tang P."/>
            <person name="Chiu C.-H."/>
            <person name="Lee Y.-S."/>
            <person name="Embley T.M."/>
            <person name="Coombs G.H."/>
            <person name="Mottram J.C."/>
            <person name="Tachezy J."/>
            <person name="Fraser-Liggett C.M."/>
            <person name="Johnson P.J."/>
        </authorList>
    </citation>
    <scope>NUCLEOTIDE SEQUENCE [LARGE SCALE GENOMIC DNA]</scope>
    <source>
        <strain evidence="2">G3</strain>
    </source>
</reference>
<keyword evidence="3" id="KW-1185">Reference proteome</keyword>
<name>A2DXK8_TRIV3</name>
<dbReference type="AlphaFoldDB" id="A2DXK8"/>
<evidence type="ECO:0000313" key="2">
    <source>
        <dbReference type="EMBL" id="EAY14837.1"/>
    </source>
</evidence>